<dbReference type="KEGG" id="pspi:PS2015_833"/>
<dbReference type="PANTHER" id="PTHR43643">
    <property type="entry name" value="HISTIDINOL-PHOSPHATE AMINOTRANSFERASE 2"/>
    <property type="match status" value="1"/>
</dbReference>
<dbReference type="PANTHER" id="PTHR43643:SF3">
    <property type="entry name" value="HISTIDINOL-PHOSPHATE AMINOTRANSFERASE"/>
    <property type="match status" value="1"/>
</dbReference>
<protein>
    <recommendedName>
        <fullName evidence="5">Aminotransferase class I/classII large domain-containing protein</fullName>
    </recommendedName>
</protein>
<gene>
    <name evidence="6" type="ORF">PS2015_833</name>
</gene>
<dbReference type="PROSITE" id="PS51318">
    <property type="entry name" value="TAT"/>
    <property type="match status" value="1"/>
</dbReference>
<keyword evidence="7" id="KW-1185">Reference proteome</keyword>
<dbReference type="InterPro" id="IPR015424">
    <property type="entry name" value="PyrdxlP-dep_Trfase"/>
</dbReference>
<evidence type="ECO:0000313" key="6">
    <source>
        <dbReference type="EMBL" id="ALO45506.1"/>
    </source>
</evidence>
<reference evidence="6 7" key="1">
    <citation type="submission" date="2015-11" db="EMBL/GenBank/DDBJ databases">
        <authorList>
            <person name="Zhang Y."/>
            <person name="Guo Z."/>
        </authorList>
    </citation>
    <scope>NUCLEOTIDE SEQUENCE [LARGE SCALE GENOMIC DNA]</scope>
    <source>
        <strain evidence="6 7">KCTC 32221</strain>
    </source>
</reference>
<dbReference type="InterPro" id="IPR015421">
    <property type="entry name" value="PyrdxlP-dep_Trfase_major"/>
</dbReference>
<comment type="similarity">
    <text evidence="1">Belongs to the class-II pyridoxal-phosphate-dependent aminotransferase family. Histidinol-phosphate aminotransferase subfamily.</text>
</comment>
<dbReference type="InterPro" id="IPR015422">
    <property type="entry name" value="PyrdxlP-dep_Trfase_small"/>
</dbReference>
<feature type="domain" description="Aminotransferase class I/classII large" evidence="5">
    <location>
        <begin position="47"/>
        <end position="364"/>
    </location>
</feature>
<keyword evidence="2" id="KW-0032">Aminotransferase</keyword>
<evidence type="ECO:0000256" key="1">
    <source>
        <dbReference type="ARBA" id="ARBA00007970"/>
    </source>
</evidence>
<evidence type="ECO:0000256" key="2">
    <source>
        <dbReference type="ARBA" id="ARBA00022576"/>
    </source>
</evidence>
<dbReference type="OrthoDB" id="9813612at2"/>
<dbReference type="Pfam" id="PF00155">
    <property type="entry name" value="Aminotran_1_2"/>
    <property type="match status" value="1"/>
</dbReference>
<dbReference type="SUPFAM" id="SSF53383">
    <property type="entry name" value="PLP-dependent transferases"/>
    <property type="match status" value="1"/>
</dbReference>
<dbReference type="Gene3D" id="3.90.1150.10">
    <property type="entry name" value="Aspartate Aminotransferase, domain 1"/>
    <property type="match status" value="1"/>
</dbReference>
<keyword evidence="4" id="KW-0663">Pyridoxal phosphate</keyword>
<keyword evidence="3" id="KW-0808">Transferase</keyword>
<proteinExistence type="inferred from homology"/>
<evidence type="ECO:0000256" key="4">
    <source>
        <dbReference type="ARBA" id="ARBA00022898"/>
    </source>
</evidence>
<sequence length="372" mass="40898">MNGVMSRRRILLGGAALLGAGMLQTLPGGMRMALADIARPDYIIRASSNENPYGPSPVAVKAINEALVDANKYMNMTNDLLDLLSGIEDVPRESIAVGSGSGEILRVGGLLASLNGKSVVCPDPTFGGLISYVENMGTELIRVPVNDAMETDLAAIKAAIRPETGMVYLCNPNNPIPNLIEKNALREFVLEVSQDRLVFIDEAYHEFVDDPAYESMMDLIRAGHKNIIISRTASKIHGLAALRVGFAYAHPDLIAELNSKMTGQLNIVGVKAAHASYLDQDFQNYTLAQNRKSLDMINAMCDRHDIPYIKSHANFTFIHTGRDIAEVSEAMRDAGILIGRPFPPFRDWARISTTKPEEMEYLVQVYERLYLS</sequence>
<evidence type="ECO:0000259" key="5">
    <source>
        <dbReference type="Pfam" id="PF00155"/>
    </source>
</evidence>
<dbReference type="EMBL" id="CP013189">
    <property type="protein sequence ID" value="ALO45506.1"/>
    <property type="molecule type" value="Genomic_DNA"/>
</dbReference>
<dbReference type="InterPro" id="IPR050106">
    <property type="entry name" value="HistidinolP_aminotransfase"/>
</dbReference>
<dbReference type="Proteomes" id="UP000065641">
    <property type="component" value="Chromosome"/>
</dbReference>
<dbReference type="InterPro" id="IPR006311">
    <property type="entry name" value="TAT_signal"/>
</dbReference>
<dbReference type="InterPro" id="IPR004839">
    <property type="entry name" value="Aminotransferase_I/II_large"/>
</dbReference>
<evidence type="ECO:0000313" key="7">
    <source>
        <dbReference type="Proteomes" id="UP000065641"/>
    </source>
</evidence>
<dbReference type="GO" id="GO:0008483">
    <property type="term" value="F:transaminase activity"/>
    <property type="evidence" value="ECO:0007669"/>
    <property type="project" value="UniProtKB-KW"/>
</dbReference>
<dbReference type="STRING" id="1249552.PS2015_833"/>
<organism evidence="6 7">
    <name type="scientific">Pseudohongiella spirulinae</name>
    <dbReference type="NCBI Taxonomy" id="1249552"/>
    <lineage>
        <taxon>Bacteria</taxon>
        <taxon>Pseudomonadati</taxon>
        <taxon>Pseudomonadota</taxon>
        <taxon>Gammaproteobacteria</taxon>
        <taxon>Pseudomonadales</taxon>
        <taxon>Pseudohongiellaceae</taxon>
        <taxon>Pseudohongiella</taxon>
    </lineage>
</organism>
<dbReference type="GO" id="GO:0030170">
    <property type="term" value="F:pyridoxal phosphate binding"/>
    <property type="evidence" value="ECO:0007669"/>
    <property type="project" value="InterPro"/>
</dbReference>
<dbReference type="PATRIC" id="fig|1249552.3.peg.839"/>
<evidence type="ECO:0000256" key="3">
    <source>
        <dbReference type="ARBA" id="ARBA00022679"/>
    </source>
</evidence>
<dbReference type="CDD" id="cd00609">
    <property type="entry name" value="AAT_like"/>
    <property type="match status" value="1"/>
</dbReference>
<dbReference type="AlphaFoldDB" id="A0A0S2KC33"/>
<name>A0A0S2KC33_9GAMM</name>
<dbReference type="Gene3D" id="3.40.640.10">
    <property type="entry name" value="Type I PLP-dependent aspartate aminotransferase-like (Major domain)"/>
    <property type="match status" value="1"/>
</dbReference>
<accession>A0A0S2KC33</accession>